<comment type="caution">
    <text evidence="2">The sequence shown here is derived from an EMBL/GenBank/DDBJ whole genome shotgun (WGS) entry which is preliminary data.</text>
</comment>
<dbReference type="SUPFAM" id="SSF51556">
    <property type="entry name" value="Metallo-dependent hydrolases"/>
    <property type="match status" value="1"/>
</dbReference>
<evidence type="ECO:0000313" key="2">
    <source>
        <dbReference type="EMBL" id="HGY09605.1"/>
    </source>
</evidence>
<dbReference type="Gene3D" id="2.30.40.10">
    <property type="entry name" value="Urease, subunit C, domain 1"/>
    <property type="match status" value="1"/>
</dbReference>
<dbReference type="GO" id="GO:0016810">
    <property type="term" value="F:hydrolase activity, acting on carbon-nitrogen (but not peptide) bonds"/>
    <property type="evidence" value="ECO:0007669"/>
    <property type="project" value="InterPro"/>
</dbReference>
<dbReference type="InterPro" id="IPR051781">
    <property type="entry name" value="Metallo-dep_Hydrolase"/>
</dbReference>
<dbReference type="Pfam" id="PF01979">
    <property type="entry name" value="Amidohydro_1"/>
    <property type="match status" value="1"/>
</dbReference>
<dbReference type="AlphaFoldDB" id="A0A7C4V5W3"/>
<dbReference type="PANTHER" id="PTHR43135:SF3">
    <property type="entry name" value="ALPHA-D-RIBOSE 1-METHYLPHOSPHONATE 5-TRIPHOSPHATE DIPHOSPHATASE"/>
    <property type="match status" value="1"/>
</dbReference>
<dbReference type="InterPro" id="IPR011059">
    <property type="entry name" value="Metal-dep_hydrolase_composite"/>
</dbReference>
<dbReference type="InterPro" id="IPR006680">
    <property type="entry name" value="Amidohydro-rel"/>
</dbReference>
<gene>
    <name evidence="2" type="ORF">ENK37_06085</name>
</gene>
<name>A0A7C4V5W3_9DEIN</name>
<dbReference type="Gene3D" id="3.20.20.140">
    <property type="entry name" value="Metal-dependent hydrolases"/>
    <property type="match status" value="1"/>
</dbReference>
<accession>A0A7C4V5W3</accession>
<proteinExistence type="predicted"/>
<dbReference type="Proteomes" id="UP000885759">
    <property type="component" value="Unassembled WGS sequence"/>
</dbReference>
<sequence>MPGCARPEKCGAVSAAHAQGLAGIKNAVRAGVRTIEHGAFDAWDEEVSELMKRQGTVLVPTLAAPDGILQGEGKAPDFMLQKTRPIAERHRANTLEAYRAGVPVAAGTDAGTPPNPHPNLARELALLAEVGLEPPDVLRAATVVAARALGREHERGRLAPGFVADLAALDGNPLASPAAYARPLATVARGRLVL</sequence>
<organism evidence="2">
    <name type="scientific">Oceanithermus profundus</name>
    <dbReference type="NCBI Taxonomy" id="187137"/>
    <lineage>
        <taxon>Bacteria</taxon>
        <taxon>Thermotogati</taxon>
        <taxon>Deinococcota</taxon>
        <taxon>Deinococci</taxon>
        <taxon>Thermales</taxon>
        <taxon>Thermaceae</taxon>
        <taxon>Oceanithermus</taxon>
    </lineage>
</organism>
<evidence type="ECO:0000259" key="1">
    <source>
        <dbReference type="Pfam" id="PF01979"/>
    </source>
</evidence>
<dbReference type="PANTHER" id="PTHR43135">
    <property type="entry name" value="ALPHA-D-RIBOSE 1-METHYLPHOSPHONATE 5-TRIPHOSPHATE DIPHOSPHATASE"/>
    <property type="match status" value="1"/>
</dbReference>
<feature type="domain" description="Amidohydrolase-related" evidence="1">
    <location>
        <begin position="9"/>
        <end position="193"/>
    </location>
</feature>
<protein>
    <recommendedName>
        <fullName evidence="1">Amidohydrolase-related domain-containing protein</fullName>
    </recommendedName>
</protein>
<dbReference type="InterPro" id="IPR032466">
    <property type="entry name" value="Metal_Hydrolase"/>
</dbReference>
<dbReference type="EMBL" id="DRPZ01000164">
    <property type="protein sequence ID" value="HGY09605.1"/>
    <property type="molecule type" value="Genomic_DNA"/>
</dbReference>
<reference evidence="2" key="1">
    <citation type="journal article" date="2020" name="mSystems">
        <title>Genome- and Community-Level Interaction Insights into Carbon Utilization and Element Cycling Functions of Hydrothermarchaeota in Hydrothermal Sediment.</title>
        <authorList>
            <person name="Zhou Z."/>
            <person name="Liu Y."/>
            <person name="Xu W."/>
            <person name="Pan J."/>
            <person name="Luo Z.H."/>
            <person name="Li M."/>
        </authorList>
    </citation>
    <scope>NUCLEOTIDE SEQUENCE [LARGE SCALE GENOMIC DNA]</scope>
    <source>
        <strain evidence="2">HyVt-570</strain>
    </source>
</reference>